<dbReference type="SMART" id="SM00954">
    <property type="entry name" value="RelA_SpoT"/>
    <property type="match status" value="1"/>
</dbReference>
<name>A0A5C4QB85_9ACTN</name>
<organism evidence="2 3">
    <name type="scientific">Micromonospora orduensis</name>
    <dbReference type="NCBI Taxonomy" id="1420891"/>
    <lineage>
        <taxon>Bacteria</taxon>
        <taxon>Bacillati</taxon>
        <taxon>Actinomycetota</taxon>
        <taxon>Actinomycetes</taxon>
        <taxon>Micromonosporales</taxon>
        <taxon>Micromonosporaceae</taxon>
        <taxon>Micromonospora</taxon>
    </lineage>
</organism>
<keyword evidence="3" id="KW-1185">Reference proteome</keyword>
<dbReference type="Proteomes" id="UP000306145">
    <property type="component" value="Unassembled WGS sequence"/>
</dbReference>
<proteinExistence type="predicted"/>
<evidence type="ECO:0000313" key="3">
    <source>
        <dbReference type="Proteomes" id="UP000306145"/>
    </source>
</evidence>
<gene>
    <name evidence="2" type="ORF">FHG89_31270</name>
</gene>
<dbReference type="PANTHER" id="PTHR41773:SF1">
    <property type="entry name" value="RELA_SPOT DOMAIN-CONTAINING PROTEIN"/>
    <property type="match status" value="1"/>
</dbReference>
<dbReference type="InterPro" id="IPR043519">
    <property type="entry name" value="NT_sf"/>
</dbReference>
<dbReference type="OrthoDB" id="9789634at2"/>
<evidence type="ECO:0000259" key="1">
    <source>
        <dbReference type="SMART" id="SM00954"/>
    </source>
</evidence>
<accession>A0A5C4QB85</accession>
<dbReference type="GO" id="GO:0015969">
    <property type="term" value="P:guanosine tetraphosphate metabolic process"/>
    <property type="evidence" value="ECO:0007669"/>
    <property type="project" value="InterPro"/>
</dbReference>
<dbReference type="Gene3D" id="3.30.460.10">
    <property type="entry name" value="Beta Polymerase, domain 2"/>
    <property type="match status" value="1"/>
</dbReference>
<feature type="domain" description="RelA/SpoT" evidence="1">
    <location>
        <begin position="49"/>
        <end position="173"/>
    </location>
</feature>
<dbReference type="EMBL" id="VDFY01000294">
    <property type="protein sequence ID" value="TNH21526.1"/>
    <property type="molecule type" value="Genomic_DNA"/>
</dbReference>
<reference evidence="2 3" key="1">
    <citation type="submission" date="2019-06" db="EMBL/GenBank/DDBJ databases">
        <title>Micromonospora ordensis sp. nov., isolated from deep marine sediment.</title>
        <authorList>
            <person name="Veyisoglu A."/>
            <person name="Carro L."/>
            <person name="Klenk H.-P."/>
            <person name="Sahin N."/>
        </authorList>
    </citation>
    <scope>NUCLEOTIDE SEQUENCE [LARGE SCALE GENOMIC DNA]</scope>
    <source>
        <strain evidence="2 3">S2509</strain>
    </source>
</reference>
<dbReference type="InterPro" id="IPR007685">
    <property type="entry name" value="RelA_SpoT"/>
</dbReference>
<dbReference type="PANTHER" id="PTHR41773">
    <property type="entry name" value="GTP PYROPHOSPHATASE-RELATED"/>
    <property type="match status" value="1"/>
</dbReference>
<comment type="caution">
    <text evidence="2">The sequence shown here is derived from an EMBL/GenBank/DDBJ whole genome shotgun (WGS) entry which is preliminary data.</text>
</comment>
<protein>
    <recommendedName>
        <fullName evidence="1">RelA/SpoT domain-containing protein</fullName>
    </recommendedName>
</protein>
<dbReference type="SUPFAM" id="SSF81301">
    <property type="entry name" value="Nucleotidyltransferase"/>
    <property type="match status" value="1"/>
</dbReference>
<evidence type="ECO:0000313" key="2">
    <source>
        <dbReference type="EMBL" id="TNH21526.1"/>
    </source>
</evidence>
<sequence length="329" mass="37622">MGPVTTQARDKARRRYIAERPAYEKLAKAVARQIQILSIKDQLGCNVTCRAKDVSSYVKKVIEKDLDDPWNEIYDMAGVRVIVRHSGDLDRAVRLIKENLSPIYTIDDRESETGEDQLRYPRLHFQVRASALPSDFGYGPDDERSCEIQVRTAAADLWAGMSHKFLYKPSGELPRNVRRSLYGLLALVEVYDREVERAVAELARLPDHLLNSIVDQAERIYYTFCATSYNLELSREILSVVLQAVDEGDRPQYGEILAEFADREHHRLAEIYQRYGPVTEVGAEGSFVLVGQPEGIAIFERLSTTPLRLADVWNSYLPEELLLEMRSLW</sequence>
<dbReference type="CDD" id="cd05399">
    <property type="entry name" value="NT_Rel-Spo_like"/>
    <property type="match status" value="1"/>
</dbReference>
<dbReference type="AlphaFoldDB" id="A0A5C4QB85"/>
<dbReference type="Pfam" id="PF04607">
    <property type="entry name" value="RelA_SpoT"/>
    <property type="match status" value="1"/>
</dbReference>